<accession>A0AAV7V2R3</accession>
<feature type="compositionally biased region" description="Basic and acidic residues" evidence="1">
    <location>
        <begin position="111"/>
        <end position="121"/>
    </location>
</feature>
<evidence type="ECO:0000256" key="1">
    <source>
        <dbReference type="SAM" id="MobiDB-lite"/>
    </source>
</evidence>
<evidence type="ECO:0000313" key="2">
    <source>
        <dbReference type="EMBL" id="KAJ1195523.1"/>
    </source>
</evidence>
<dbReference type="EMBL" id="JANPWB010000004">
    <property type="protein sequence ID" value="KAJ1195523.1"/>
    <property type="molecule type" value="Genomic_DNA"/>
</dbReference>
<gene>
    <name evidence="2" type="ORF">NDU88_004802</name>
</gene>
<feature type="compositionally biased region" description="Low complexity" evidence="1">
    <location>
        <begin position="95"/>
        <end position="109"/>
    </location>
</feature>
<keyword evidence="3" id="KW-1185">Reference proteome</keyword>
<reference evidence="2" key="1">
    <citation type="journal article" date="2022" name="bioRxiv">
        <title>Sequencing and chromosome-scale assembly of the giantPleurodeles waltlgenome.</title>
        <authorList>
            <person name="Brown T."/>
            <person name="Elewa A."/>
            <person name="Iarovenko S."/>
            <person name="Subramanian E."/>
            <person name="Araus A.J."/>
            <person name="Petzold A."/>
            <person name="Susuki M."/>
            <person name="Suzuki K.-i.T."/>
            <person name="Hayashi T."/>
            <person name="Toyoda A."/>
            <person name="Oliveira C."/>
            <person name="Osipova E."/>
            <person name="Leigh N.D."/>
            <person name="Simon A."/>
            <person name="Yun M.H."/>
        </authorList>
    </citation>
    <scope>NUCLEOTIDE SEQUENCE</scope>
    <source>
        <strain evidence="2">20211129_DDA</strain>
        <tissue evidence="2">Liver</tissue>
    </source>
</reference>
<evidence type="ECO:0000313" key="3">
    <source>
        <dbReference type="Proteomes" id="UP001066276"/>
    </source>
</evidence>
<feature type="region of interest" description="Disordered" evidence="1">
    <location>
        <begin position="86"/>
        <end position="142"/>
    </location>
</feature>
<protein>
    <submittedName>
        <fullName evidence="2">Uncharacterized protein</fullName>
    </submittedName>
</protein>
<sequence length="215" mass="24235">MCTRSHIVVQSCDFMLRHKFTPCVRRRLPVRLSAPHHYTVKELRVPQVLLQEERKPQAPCLLLSAARTRGDLCYCDLGINLGRILGVPSHKATPSSQTTLNTSDDSNSSDSDDKSSPDKTQGKRKCKTQHAEDPLSSHSSKNLLFDPDALLHPRSTEWTPCQEVPLYVQSRLRKSSEKDIRSTLRSECPRPALSGKVAETPELDPHMVTFLNKIR</sequence>
<comment type="caution">
    <text evidence="2">The sequence shown here is derived from an EMBL/GenBank/DDBJ whole genome shotgun (WGS) entry which is preliminary data.</text>
</comment>
<dbReference type="AlphaFoldDB" id="A0AAV7V2R3"/>
<name>A0AAV7V2R3_PLEWA</name>
<proteinExistence type="predicted"/>
<organism evidence="2 3">
    <name type="scientific">Pleurodeles waltl</name>
    <name type="common">Iberian ribbed newt</name>
    <dbReference type="NCBI Taxonomy" id="8319"/>
    <lineage>
        <taxon>Eukaryota</taxon>
        <taxon>Metazoa</taxon>
        <taxon>Chordata</taxon>
        <taxon>Craniata</taxon>
        <taxon>Vertebrata</taxon>
        <taxon>Euteleostomi</taxon>
        <taxon>Amphibia</taxon>
        <taxon>Batrachia</taxon>
        <taxon>Caudata</taxon>
        <taxon>Salamandroidea</taxon>
        <taxon>Salamandridae</taxon>
        <taxon>Pleurodelinae</taxon>
        <taxon>Pleurodeles</taxon>
    </lineage>
</organism>
<dbReference type="Proteomes" id="UP001066276">
    <property type="component" value="Chromosome 2_2"/>
</dbReference>